<dbReference type="InterPro" id="IPR026895">
    <property type="entry name" value="EMC1"/>
</dbReference>
<dbReference type="Pfam" id="PF07774">
    <property type="entry name" value="EMC1_C"/>
    <property type="match status" value="1"/>
</dbReference>
<protein>
    <recommendedName>
        <fullName evidence="3">ER membrane protein complex subunit 1</fullName>
    </recommendedName>
</protein>
<evidence type="ECO:0000256" key="7">
    <source>
        <dbReference type="ARBA" id="ARBA00022989"/>
    </source>
</evidence>
<feature type="domain" description="ER membrane protein complex subunit 1 C-terminal" evidence="11">
    <location>
        <begin position="43"/>
        <end position="142"/>
    </location>
</feature>
<keyword evidence="9" id="KW-0325">Glycoprotein</keyword>
<dbReference type="GO" id="GO:0034975">
    <property type="term" value="P:protein folding in endoplasmic reticulum"/>
    <property type="evidence" value="ECO:0007669"/>
    <property type="project" value="TreeGrafter"/>
</dbReference>
<evidence type="ECO:0000256" key="10">
    <source>
        <dbReference type="SAM" id="Phobius"/>
    </source>
</evidence>
<evidence type="ECO:0000256" key="1">
    <source>
        <dbReference type="ARBA" id="ARBA00004115"/>
    </source>
</evidence>
<evidence type="ECO:0000313" key="12">
    <source>
        <dbReference type="EMBL" id="AAZ14939.1"/>
    </source>
</evidence>
<evidence type="ECO:0000256" key="3">
    <source>
        <dbReference type="ARBA" id="ARBA00020824"/>
    </source>
</evidence>
<keyword evidence="8 10" id="KW-0472">Membrane</keyword>
<evidence type="ECO:0000259" key="11">
    <source>
        <dbReference type="Pfam" id="PF07774"/>
    </source>
</evidence>
<dbReference type="AlphaFoldDB" id="Q1WMU7"/>
<reference evidence="12" key="1">
    <citation type="journal article" date="2006" name="Genetics">
        <title>Evolution of the bipolar mating system of the mushroom Coprinellus disseminatus from its tetrapolar ancestors involves loss of mating-type-specific pheromone receptor function.</title>
        <authorList>
            <person name="James T.Y."/>
            <person name="Srivilai P."/>
            <person name="Kuees U."/>
            <person name="Vilgalys R."/>
        </authorList>
    </citation>
    <scope>NUCLEOTIDE SEQUENCE</scope>
    <source>
        <strain evidence="12">C345.1</strain>
    </source>
</reference>
<name>Q1WMU7_COPDI</name>
<gene>
    <name evidence="12" type="primary">UP15</name>
</gene>
<comment type="subcellular location">
    <subcellularLocation>
        <location evidence="1">Endoplasmic reticulum membrane</location>
        <topology evidence="1">Single-pass type I membrane protein</topology>
    </subcellularLocation>
</comment>
<comment type="similarity">
    <text evidence="2">Belongs to the EMC1 family.</text>
</comment>
<keyword evidence="4 10" id="KW-0812">Transmembrane</keyword>
<feature type="transmembrane region" description="Helical" evidence="10">
    <location>
        <begin position="77"/>
        <end position="95"/>
    </location>
</feature>
<evidence type="ECO:0000256" key="9">
    <source>
        <dbReference type="ARBA" id="ARBA00023180"/>
    </source>
</evidence>
<proteinExistence type="inferred from homology"/>
<dbReference type="PANTHER" id="PTHR21573:SF0">
    <property type="entry name" value="ER MEMBRANE PROTEIN COMPLEX SUBUNIT 1"/>
    <property type="match status" value="1"/>
</dbReference>
<dbReference type="EMBL" id="DQ056142">
    <property type="protein sequence ID" value="AAZ14939.1"/>
    <property type="molecule type" value="Genomic_DNA"/>
</dbReference>
<evidence type="ECO:0000256" key="4">
    <source>
        <dbReference type="ARBA" id="ARBA00022692"/>
    </source>
</evidence>
<feature type="transmembrane region" description="Helical" evidence="10">
    <location>
        <begin position="115"/>
        <end position="133"/>
    </location>
</feature>
<evidence type="ECO:0000256" key="6">
    <source>
        <dbReference type="ARBA" id="ARBA00022824"/>
    </source>
</evidence>
<keyword evidence="5" id="KW-0732">Signal</keyword>
<sequence>MTSCANASTSVLTFQDSFIFPHAITALAHTNTKYGISGKELIEGLFQYDPMIYDDPKRVISHTYDVAGVRQVATAPALLESTSLVFAFGLDMFLSRVAPSGTSDVLSQSFNKAQLVLTITGLAIAIVVTRPMVQRKRLREKWYH</sequence>
<keyword evidence="6" id="KW-0256">Endoplasmic reticulum</keyword>
<dbReference type="PANTHER" id="PTHR21573">
    <property type="entry name" value="ER MEMBRANE PROTEIN COMPLEX SUBUNIT 1"/>
    <property type="match status" value="1"/>
</dbReference>
<evidence type="ECO:0000256" key="8">
    <source>
        <dbReference type="ARBA" id="ARBA00023136"/>
    </source>
</evidence>
<evidence type="ECO:0000256" key="2">
    <source>
        <dbReference type="ARBA" id="ARBA00007904"/>
    </source>
</evidence>
<organism evidence="12">
    <name type="scientific">Coprinellus disseminatus</name>
    <name type="common">Fairy ink cap fungus</name>
    <dbReference type="NCBI Taxonomy" id="71703"/>
    <lineage>
        <taxon>Eukaryota</taxon>
        <taxon>Fungi</taxon>
        <taxon>Dikarya</taxon>
        <taxon>Basidiomycota</taxon>
        <taxon>Agaricomycotina</taxon>
        <taxon>Agaricomycetes</taxon>
        <taxon>Agaricomycetidae</taxon>
        <taxon>Agaricales</taxon>
        <taxon>Agaricineae</taxon>
        <taxon>Psathyrellaceae</taxon>
        <taxon>Coprinellus</taxon>
    </lineage>
</organism>
<dbReference type="InterPro" id="IPR011678">
    <property type="entry name" value="EMC1_C"/>
</dbReference>
<keyword evidence="7 10" id="KW-1133">Transmembrane helix</keyword>
<evidence type="ECO:0000256" key="5">
    <source>
        <dbReference type="ARBA" id="ARBA00022729"/>
    </source>
</evidence>
<accession>Q1WMU7</accession>
<dbReference type="GO" id="GO:0072546">
    <property type="term" value="C:EMC complex"/>
    <property type="evidence" value="ECO:0007669"/>
    <property type="project" value="InterPro"/>
</dbReference>